<dbReference type="PANTHER" id="PTHR43968:SF6">
    <property type="entry name" value="GLUTATHIONE S-TRANSFERASE OMEGA"/>
    <property type="match status" value="1"/>
</dbReference>
<evidence type="ECO:0000259" key="1">
    <source>
        <dbReference type="PROSITE" id="PS50404"/>
    </source>
</evidence>
<evidence type="ECO:0000313" key="3">
    <source>
        <dbReference type="Proteomes" id="UP001228690"/>
    </source>
</evidence>
<reference evidence="2 3" key="1">
    <citation type="submission" date="2023-04" db="EMBL/GenBank/DDBJ databases">
        <title>Spirochaete genome identified in red abalone sample constitutes a novel genus.</title>
        <authorList>
            <person name="Sharma S.P."/>
            <person name="Purcell C.M."/>
            <person name="Hyde J.R."/>
            <person name="Severin A.J."/>
        </authorList>
    </citation>
    <scope>NUCLEOTIDE SEQUENCE [LARGE SCALE GENOMIC DNA]</scope>
    <source>
        <strain evidence="2 3">SP-2023</strain>
    </source>
</reference>
<sequence length="253" mass="30213">MYILYSFRRCPYAMRCRMVLEYSRLPFLLREISLKSKPPELRQLSDKETPTVPILHQPESGFLLEESWDIMKWALERDAGKFDTENWWVGLKQEQKTWTEQICSENDGRFKFFLDRYKYPTRYRDAFDPDARYLNKWDATGTALNEKQFRDNARRNCEQTLAKYEECLRRPDSRFLLGRRPGLADVAVMSFVRQFAHVTPPKENHTEHDTGDYTRHFTRNFPALSTWLTTWKQSELFLTIMDKCYSGYSPPLA</sequence>
<dbReference type="Gene3D" id="1.20.1050.10">
    <property type="match status" value="1"/>
</dbReference>
<dbReference type="PROSITE" id="PS50404">
    <property type="entry name" value="GST_NTER"/>
    <property type="match status" value="1"/>
</dbReference>
<evidence type="ECO:0000313" key="2">
    <source>
        <dbReference type="EMBL" id="WGK69417.1"/>
    </source>
</evidence>
<protein>
    <submittedName>
        <fullName evidence="2">Glutathione S-transferase N-terminal domain-containing protein</fullName>
    </submittedName>
</protein>
<accession>A0ABY8MHC3</accession>
<dbReference type="SUPFAM" id="SSF47616">
    <property type="entry name" value="GST C-terminal domain-like"/>
    <property type="match status" value="1"/>
</dbReference>
<proteinExistence type="predicted"/>
<dbReference type="RefSeq" id="WP_326927600.1">
    <property type="nucleotide sequence ID" value="NZ_CP123443.1"/>
</dbReference>
<name>A0ABY8MHC3_9SPIO</name>
<dbReference type="Proteomes" id="UP001228690">
    <property type="component" value="Chromosome"/>
</dbReference>
<dbReference type="PANTHER" id="PTHR43968">
    <property type="match status" value="1"/>
</dbReference>
<gene>
    <name evidence="2" type="ORF">P0082_00740</name>
</gene>
<dbReference type="InterPro" id="IPR036282">
    <property type="entry name" value="Glutathione-S-Trfase_C_sf"/>
</dbReference>
<dbReference type="InterPro" id="IPR004045">
    <property type="entry name" value="Glutathione_S-Trfase_N"/>
</dbReference>
<keyword evidence="3" id="KW-1185">Reference proteome</keyword>
<feature type="domain" description="GST N-terminal" evidence="1">
    <location>
        <begin position="1"/>
        <end position="82"/>
    </location>
</feature>
<dbReference type="InterPro" id="IPR036249">
    <property type="entry name" value="Thioredoxin-like_sf"/>
</dbReference>
<dbReference type="EMBL" id="CP123443">
    <property type="protein sequence ID" value="WGK69417.1"/>
    <property type="molecule type" value="Genomic_DNA"/>
</dbReference>
<dbReference type="Gene3D" id="3.40.30.10">
    <property type="entry name" value="Glutaredoxin"/>
    <property type="match status" value="1"/>
</dbReference>
<dbReference type="InterPro" id="IPR050983">
    <property type="entry name" value="GST_Omega/HSP26"/>
</dbReference>
<organism evidence="2 3">
    <name type="scientific">Candidatus Haliotispira prima</name>
    <dbReference type="NCBI Taxonomy" id="3034016"/>
    <lineage>
        <taxon>Bacteria</taxon>
        <taxon>Pseudomonadati</taxon>
        <taxon>Spirochaetota</taxon>
        <taxon>Spirochaetia</taxon>
        <taxon>Spirochaetales</taxon>
        <taxon>Spirochaetaceae</taxon>
        <taxon>Candidatus Haliotispira</taxon>
    </lineage>
</organism>
<dbReference type="SUPFAM" id="SSF52833">
    <property type="entry name" value="Thioredoxin-like"/>
    <property type="match status" value="1"/>
</dbReference>
<dbReference type="Pfam" id="PF13410">
    <property type="entry name" value="GST_C_2"/>
    <property type="match status" value="1"/>
</dbReference>
<dbReference type="Pfam" id="PF13417">
    <property type="entry name" value="GST_N_3"/>
    <property type="match status" value="1"/>
</dbReference>